<dbReference type="SUPFAM" id="SSF103473">
    <property type="entry name" value="MFS general substrate transporter"/>
    <property type="match status" value="1"/>
</dbReference>
<keyword evidence="9" id="KW-1185">Reference proteome</keyword>
<protein>
    <submittedName>
        <fullName evidence="8">Putative tartrate transporter</fullName>
    </submittedName>
</protein>
<feature type="domain" description="Major facilitator superfamily (MFS) profile" evidence="7">
    <location>
        <begin position="47"/>
        <end position="456"/>
    </location>
</feature>
<evidence type="ECO:0000256" key="3">
    <source>
        <dbReference type="ARBA" id="ARBA00022692"/>
    </source>
</evidence>
<name>A0A1R1XGQ5_9FUNG</name>
<keyword evidence="5 6" id="KW-0472">Membrane</keyword>
<dbReference type="InterPro" id="IPR020846">
    <property type="entry name" value="MFS_dom"/>
</dbReference>
<keyword evidence="2" id="KW-0813">Transport</keyword>
<evidence type="ECO:0000256" key="5">
    <source>
        <dbReference type="ARBA" id="ARBA00023136"/>
    </source>
</evidence>
<feature type="transmembrane region" description="Helical" evidence="6">
    <location>
        <begin position="397"/>
        <end position="418"/>
    </location>
</feature>
<dbReference type="PANTHER" id="PTHR43791">
    <property type="entry name" value="PERMEASE-RELATED"/>
    <property type="match status" value="1"/>
</dbReference>
<feature type="transmembrane region" description="Helical" evidence="6">
    <location>
        <begin position="47"/>
        <end position="69"/>
    </location>
</feature>
<dbReference type="AlphaFoldDB" id="A0A1R1XGQ5"/>
<keyword evidence="3 6" id="KW-0812">Transmembrane</keyword>
<dbReference type="GO" id="GO:0016020">
    <property type="term" value="C:membrane"/>
    <property type="evidence" value="ECO:0007669"/>
    <property type="project" value="UniProtKB-SubCell"/>
</dbReference>
<dbReference type="Pfam" id="PF07690">
    <property type="entry name" value="MFS_1"/>
    <property type="match status" value="1"/>
</dbReference>
<evidence type="ECO:0000256" key="6">
    <source>
        <dbReference type="SAM" id="Phobius"/>
    </source>
</evidence>
<dbReference type="Gene3D" id="1.20.1250.20">
    <property type="entry name" value="MFS general substrate transporter like domains"/>
    <property type="match status" value="2"/>
</dbReference>
<dbReference type="Proteomes" id="UP000187429">
    <property type="component" value="Unassembled WGS sequence"/>
</dbReference>
<feature type="transmembrane region" description="Helical" evidence="6">
    <location>
        <begin position="113"/>
        <end position="132"/>
    </location>
</feature>
<dbReference type="GO" id="GO:0022857">
    <property type="term" value="F:transmembrane transporter activity"/>
    <property type="evidence" value="ECO:0007669"/>
    <property type="project" value="InterPro"/>
</dbReference>
<dbReference type="OrthoDB" id="2962993at2759"/>
<evidence type="ECO:0000256" key="4">
    <source>
        <dbReference type="ARBA" id="ARBA00022989"/>
    </source>
</evidence>
<dbReference type="InterPro" id="IPR036259">
    <property type="entry name" value="MFS_trans_sf"/>
</dbReference>
<feature type="transmembrane region" description="Helical" evidence="6">
    <location>
        <begin position="275"/>
        <end position="300"/>
    </location>
</feature>
<dbReference type="InterPro" id="IPR011701">
    <property type="entry name" value="MFS"/>
</dbReference>
<dbReference type="PROSITE" id="PS50850">
    <property type="entry name" value="MFS"/>
    <property type="match status" value="1"/>
</dbReference>
<comment type="caution">
    <text evidence="8">The sequence shown here is derived from an EMBL/GenBank/DDBJ whole genome shotgun (WGS) entry which is preliminary data.</text>
</comment>
<proteinExistence type="predicted"/>
<accession>A0A1R1XGQ5</accession>
<feature type="transmembrane region" description="Helical" evidence="6">
    <location>
        <begin position="312"/>
        <end position="333"/>
    </location>
</feature>
<organism evidence="8 9">
    <name type="scientific">Smittium culicis</name>
    <dbReference type="NCBI Taxonomy" id="133412"/>
    <lineage>
        <taxon>Eukaryota</taxon>
        <taxon>Fungi</taxon>
        <taxon>Fungi incertae sedis</taxon>
        <taxon>Zoopagomycota</taxon>
        <taxon>Kickxellomycotina</taxon>
        <taxon>Harpellomycetes</taxon>
        <taxon>Harpellales</taxon>
        <taxon>Legeriomycetaceae</taxon>
        <taxon>Smittium</taxon>
    </lineage>
</organism>
<feature type="transmembrane region" description="Helical" evidence="6">
    <location>
        <begin position="208"/>
        <end position="228"/>
    </location>
</feature>
<feature type="transmembrane region" description="Helical" evidence="6">
    <location>
        <begin position="365"/>
        <end position="385"/>
    </location>
</feature>
<reference evidence="9" key="1">
    <citation type="submission" date="2017-01" db="EMBL/GenBank/DDBJ databases">
        <authorList>
            <person name="Wang Y."/>
            <person name="White M."/>
            <person name="Kvist S."/>
            <person name="Moncalvo J.-M."/>
        </authorList>
    </citation>
    <scope>NUCLEOTIDE SEQUENCE [LARGE SCALE GENOMIC DNA]</scope>
    <source>
        <strain evidence="9">ID-206-W2</strain>
    </source>
</reference>
<evidence type="ECO:0000256" key="2">
    <source>
        <dbReference type="ARBA" id="ARBA00022448"/>
    </source>
</evidence>
<evidence type="ECO:0000256" key="1">
    <source>
        <dbReference type="ARBA" id="ARBA00004141"/>
    </source>
</evidence>
<dbReference type="EMBL" id="LSSM01004921">
    <property type="protein sequence ID" value="OMJ13801.1"/>
    <property type="molecule type" value="Genomic_DNA"/>
</dbReference>
<dbReference type="PANTHER" id="PTHR43791:SF46">
    <property type="entry name" value="MAJOR FACILITATOR SUPERFAMILY (MFS) PROFILE DOMAIN-CONTAINING PROTEIN-RELATED"/>
    <property type="match status" value="1"/>
</dbReference>
<feature type="transmembrane region" description="Helical" evidence="6">
    <location>
        <begin position="89"/>
        <end position="106"/>
    </location>
</feature>
<keyword evidence="4 6" id="KW-1133">Transmembrane helix</keyword>
<comment type="subcellular location">
    <subcellularLocation>
        <location evidence="1">Membrane</location>
        <topology evidence="1">Multi-pass membrane protein</topology>
    </subcellularLocation>
</comment>
<feature type="transmembrane region" description="Helical" evidence="6">
    <location>
        <begin position="340"/>
        <end position="359"/>
    </location>
</feature>
<evidence type="ECO:0000313" key="8">
    <source>
        <dbReference type="EMBL" id="OMJ13801.1"/>
    </source>
</evidence>
<sequence>MDSEKRIIDEESNLSIKEKAGINIQTDLTDYEKEIERSYLRKIDYRILPVVIMVYIASLIDRGVVNYALVNGLRDGLNLSNVQEGNATTFFYVFYILFETPSNIILKKLRPRIWFPLIGLGFSISTLLSAFAKTGTEYVVYRSLLGAFEAGFTPGVVGYLGYWYVRGDIGKRMVIFFTAVPLSGIFGKPFSAGLASMKVLLSYPYQNIYLFHGILTILITGGSYFFLIDYPDKSTFLKPEEKDLLLRRLQAEQGMASTIKPEFKDTIRFLLDWKLWAFSFLFFGLNNSIVILNLFAPTVISTMGFSGVTSTYLATITSATGLFGTLSSVYFLNKVPYHKLIIFYATITAIGFSVALFSNGVGLRLTFIAISGFGASPVVPMSISWMSINQGGVYKALISSAVQLSVGSICGVVSPRFFTKKYLPRFRNGVILYLCALGLSICIAISLSIYFKRENRRRDENPQDVSHLSLEEQRKLCDLHPNFRYRL</sequence>
<feature type="transmembrane region" description="Helical" evidence="6">
    <location>
        <begin position="430"/>
        <end position="451"/>
    </location>
</feature>
<evidence type="ECO:0000259" key="7">
    <source>
        <dbReference type="PROSITE" id="PS50850"/>
    </source>
</evidence>
<evidence type="ECO:0000313" key="9">
    <source>
        <dbReference type="Proteomes" id="UP000187429"/>
    </source>
</evidence>
<gene>
    <name evidence="8" type="ORF">AYI69_g8847</name>
</gene>
<feature type="transmembrane region" description="Helical" evidence="6">
    <location>
        <begin position="174"/>
        <end position="196"/>
    </location>
</feature>
<feature type="transmembrane region" description="Helical" evidence="6">
    <location>
        <begin position="144"/>
        <end position="165"/>
    </location>
</feature>